<reference evidence="2 3" key="1">
    <citation type="submission" date="2015-04" db="EMBL/GenBank/DDBJ databases">
        <authorList>
            <person name="Syromyatnikov M.Y."/>
            <person name="Popov V.N."/>
        </authorList>
    </citation>
    <scope>NUCLEOTIDE SEQUENCE [LARGE SCALE GENOMIC DNA]</scope>
</reference>
<sequence>MRCLLKAELYYLVRYYSSKTTKNKAKFKHLHIILNAFEVKQKETIYLMLNVFTVNIILNNIGGIVGVSKSEYSALW</sequence>
<keyword evidence="1" id="KW-1133">Transmembrane helix</keyword>
<name>A0A1J1IH17_9DIPT</name>
<evidence type="ECO:0000313" key="3">
    <source>
        <dbReference type="Proteomes" id="UP000183832"/>
    </source>
</evidence>
<keyword evidence="1" id="KW-0812">Transmembrane</keyword>
<dbReference type="EMBL" id="CVRI01000047">
    <property type="protein sequence ID" value="CRK97729.1"/>
    <property type="molecule type" value="Genomic_DNA"/>
</dbReference>
<proteinExistence type="predicted"/>
<keyword evidence="1" id="KW-0472">Membrane</keyword>
<protein>
    <submittedName>
        <fullName evidence="2">CLUMA_CG011109, isoform A</fullName>
    </submittedName>
</protein>
<accession>A0A1J1IH17</accession>
<keyword evidence="3" id="KW-1185">Reference proteome</keyword>
<evidence type="ECO:0000313" key="2">
    <source>
        <dbReference type="EMBL" id="CRK97729.1"/>
    </source>
</evidence>
<feature type="transmembrane region" description="Helical" evidence="1">
    <location>
        <begin position="45"/>
        <end position="67"/>
    </location>
</feature>
<dbReference type="Proteomes" id="UP000183832">
    <property type="component" value="Unassembled WGS sequence"/>
</dbReference>
<evidence type="ECO:0000256" key="1">
    <source>
        <dbReference type="SAM" id="Phobius"/>
    </source>
</evidence>
<dbReference type="AlphaFoldDB" id="A0A1J1IH17"/>
<gene>
    <name evidence="2" type="ORF">CLUMA_CG011109</name>
</gene>
<organism evidence="2 3">
    <name type="scientific">Clunio marinus</name>
    <dbReference type="NCBI Taxonomy" id="568069"/>
    <lineage>
        <taxon>Eukaryota</taxon>
        <taxon>Metazoa</taxon>
        <taxon>Ecdysozoa</taxon>
        <taxon>Arthropoda</taxon>
        <taxon>Hexapoda</taxon>
        <taxon>Insecta</taxon>
        <taxon>Pterygota</taxon>
        <taxon>Neoptera</taxon>
        <taxon>Endopterygota</taxon>
        <taxon>Diptera</taxon>
        <taxon>Nematocera</taxon>
        <taxon>Chironomoidea</taxon>
        <taxon>Chironomidae</taxon>
        <taxon>Clunio</taxon>
    </lineage>
</organism>